<dbReference type="Proteomes" id="UP000801492">
    <property type="component" value="Unassembled WGS sequence"/>
</dbReference>
<feature type="region of interest" description="Disordered" evidence="1">
    <location>
        <begin position="1"/>
        <end position="21"/>
    </location>
</feature>
<accession>A0A8K0GJM1</accession>
<dbReference type="OrthoDB" id="5873004at2759"/>
<feature type="region of interest" description="Disordered" evidence="1">
    <location>
        <begin position="847"/>
        <end position="893"/>
    </location>
</feature>
<feature type="region of interest" description="Disordered" evidence="1">
    <location>
        <begin position="43"/>
        <end position="63"/>
    </location>
</feature>
<evidence type="ECO:0000256" key="1">
    <source>
        <dbReference type="SAM" id="MobiDB-lite"/>
    </source>
</evidence>
<feature type="compositionally biased region" description="Basic and acidic residues" evidence="1">
    <location>
        <begin position="669"/>
        <end position="679"/>
    </location>
</feature>
<protein>
    <submittedName>
        <fullName evidence="2">Uncharacterized protein</fullName>
    </submittedName>
</protein>
<feature type="compositionally biased region" description="Basic and acidic residues" evidence="1">
    <location>
        <begin position="847"/>
        <end position="889"/>
    </location>
</feature>
<evidence type="ECO:0000313" key="2">
    <source>
        <dbReference type="EMBL" id="KAF2902414.1"/>
    </source>
</evidence>
<name>A0A8K0GJM1_IGNLU</name>
<comment type="caution">
    <text evidence="2">The sequence shown here is derived from an EMBL/GenBank/DDBJ whole genome shotgun (WGS) entry which is preliminary data.</text>
</comment>
<dbReference type="AlphaFoldDB" id="A0A8K0GJM1"/>
<sequence>MLPEKSANEQRPKSLSALEDLNKHGDHLQSSFCAIYNMKGAHSTTNTHKTSPNPEKSVSLSLISGTSPTPSYKLIENTEQLSLTDLSLSEVIPNSSTENLNTSQSSISFPISPSKNSLSPNVSPMLFCDGMKTLSQDILTSLSPSVASLLESKTQNSSESSLIDDNKSNASVCSNEEIENIARLRSDVREGNLEYLKLTDNNISSNEEDVSPIRFPKGAQKLDFLTDSLEFCSNNLKGINKEEIHEVQLSSEDNIKNNQEMGRMEERKEVPLNHISSKNLNSIEENMDQRPVNLNLEDQRPISVNLIEFSPSEPTVEGSSRINMNDKRKSCETESLDDENSIYQQVKYFRRSIHEINALLDLKDDVPPQPEDQNISVDVANIKHMNREDAILDKDSEVETFDSLETDNEQHIYENVENPIQENINVNISLEQPKPIDEQVPKDLPEKPNVRSLTNHFELKETSQKPPIFKRNDYENVGLRSQKPPIMLGIVKENEKKCGARDSVRTSKSDFGSSSSIESDRVQKIVYDRGSLPPCLRARHVKNAIKTRSLDEDAFAKEFGVAQPMERRKSMDENFGSKLNTLPKVLNQPKPIPMEGQKLDLHLAHSTDNISLGLPEQKLNRERIEKYKEERRKFLHDKYRSESFKEDKDILLSRFKQKTVKCKIGEGEGVSKTEPKEGRIYSSDPGPCSELSKLGTRKKYGESESKQIKAEANLNEFAKDSLECDNTINQSNKNESKISNIEKLSTCQSNKTKNAISESPNDFRESIRFKTALFESQVNQSKQFVDVKGCERNLGKSTDDSNKFNSKKVQEYKSPINTRKNISVKETESDILGNAVDSEFIRNRRRDEDSVKNERRRHTYESRERERESESDRVRRISLENRSPRKETKSPSYCIKDMKAIFESKSQQ</sequence>
<organism evidence="2 3">
    <name type="scientific">Ignelater luminosus</name>
    <name type="common">Cucubano</name>
    <name type="synonym">Pyrophorus luminosus</name>
    <dbReference type="NCBI Taxonomy" id="2038154"/>
    <lineage>
        <taxon>Eukaryota</taxon>
        <taxon>Metazoa</taxon>
        <taxon>Ecdysozoa</taxon>
        <taxon>Arthropoda</taxon>
        <taxon>Hexapoda</taxon>
        <taxon>Insecta</taxon>
        <taxon>Pterygota</taxon>
        <taxon>Neoptera</taxon>
        <taxon>Endopterygota</taxon>
        <taxon>Coleoptera</taxon>
        <taxon>Polyphaga</taxon>
        <taxon>Elateriformia</taxon>
        <taxon>Elateroidea</taxon>
        <taxon>Elateridae</taxon>
        <taxon>Agrypninae</taxon>
        <taxon>Pyrophorini</taxon>
        <taxon>Ignelater</taxon>
    </lineage>
</organism>
<feature type="compositionally biased region" description="Basic and acidic residues" evidence="1">
    <location>
        <begin position="1"/>
        <end position="12"/>
    </location>
</feature>
<feature type="region of interest" description="Disordered" evidence="1">
    <location>
        <begin position="669"/>
        <end position="688"/>
    </location>
</feature>
<reference evidence="2" key="1">
    <citation type="submission" date="2019-08" db="EMBL/GenBank/DDBJ databases">
        <title>The genome of the North American firefly Photinus pyralis.</title>
        <authorList>
            <consortium name="Photinus pyralis genome working group"/>
            <person name="Fallon T.R."/>
            <person name="Sander Lower S.E."/>
            <person name="Weng J.-K."/>
        </authorList>
    </citation>
    <scope>NUCLEOTIDE SEQUENCE</scope>
    <source>
        <strain evidence="2">TRF0915ILg1</strain>
        <tissue evidence="2">Whole body</tissue>
    </source>
</reference>
<keyword evidence="3" id="KW-1185">Reference proteome</keyword>
<dbReference type="EMBL" id="VTPC01001308">
    <property type="protein sequence ID" value="KAF2902414.1"/>
    <property type="molecule type" value="Genomic_DNA"/>
</dbReference>
<evidence type="ECO:0000313" key="3">
    <source>
        <dbReference type="Proteomes" id="UP000801492"/>
    </source>
</evidence>
<proteinExistence type="predicted"/>
<gene>
    <name evidence="2" type="ORF">ILUMI_03773</name>
</gene>